<dbReference type="GO" id="GO:0008233">
    <property type="term" value="F:peptidase activity"/>
    <property type="evidence" value="ECO:0007669"/>
    <property type="project" value="InterPro"/>
</dbReference>
<evidence type="ECO:0000256" key="1">
    <source>
        <dbReference type="SAM" id="MobiDB-lite"/>
    </source>
</evidence>
<sequence>MRRPGPTAGPFRGPAAIRAGLAASVVGAVFLAACSAGTTATDDPQAAGTEGGGGGGAAGQPSAQPSVAGLDPAYAVEPPGRFKSLPRTADIVVQAQDTIDEETLAAIERMKGVEAVEQLSLLQVSVENRVLNLAAVDPATYRRYAPGELPQNQEVWDRIAAGELAVGKAVAKRLPFDDDDFLELTTEVPKIHLGVMAPQITNAVDAVVNEKWGEALGATPGNALLISTGLAAPDVVVEPLTEMLPKDTSVERLDAVARYGLDPDAVQTAQVVGSLAEAIGVFTYRPIGGGRIAPDPAWVRANISTQPVPILGSVTCNNAIFPQLRAALEEIVQRGLADEINPDEYAGCYYPRFIAGTTTLSNHSFGTALDFNVPGNLRGTVGEMDRTVVSIFKKWGFAWGGDWSYTDPMHFEMARIVRPG</sequence>
<feature type="region of interest" description="Disordered" evidence="1">
    <location>
        <begin position="41"/>
        <end position="73"/>
    </location>
</feature>
<dbReference type="SUPFAM" id="SSF55166">
    <property type="entry name" value="Hedgehog/DD-peptidase"/>
    <property type="match status" value="1"/>
</dbReference>
<protein>
    <submittedName>
        <fullName evidence="3">Unannotated protein</fullName>
    </submittedName>
</protein>
<feature type="compositionally biased region" description="Gly residues" evidence="1">
    <location>
        <begin position="49"/>
        <end position="58"/>
    </location>
</feature>
<gene>
    <name evidence="3" type="ORF">UFOPK2761_02004</name>
</gene>
<dbReference type="EMBL" id="CAEZYQ010000015">
    <property type="protein sequence ID" value="CAB4751485.1"/>
    <property type="molecule type" value="Genomic_DNA"/>
</dbReference>
<proteinExistence type="predicted"/>
<evidence type="ECO:0000313" key="3">
    <source>
        <dbReference type="EMBL" id="CAB4751485.1"/>
    </source>
</evidence>
<dbReference type="InterPro" id="IPR009045">
    <property type="entry name" value="Zn_M74/Hedgehog-like"/>
</dbReference>
<name>A0A6J6TWW2_9ZZZZ</name>
<accession>A0A6J6TWW2</accession>
<dbReference type="Gene3D" id="3.30.1380.10">
    <property type="match status" value="1"/>
</dbReference>
<organism evidence="3">
    <name type="scientific">freshwater metagenome</name>
    <dbReference type="NCBI Taxonomy" id="449393"/>
    <lineage>
        <taxon>unclassified sequences</taxon>
        <taxon>metagenomes</taxon>
        <taxon>ecological metagenomes</taxon>
    </lineage>
</organism>
<dbReference type="AlphaFoldDB" id="A0A6J6TWW2"/>
<dbReference type="Pfam" id="PF13539">
    <property type="entry name" value="Peptidase_M15_4"/>
    <property type="match status" value="1"/>
</dbReference>
<reference evidence="3" key="1">
    <citation type="submission" date="2020-05" db="EMBL/GenBank/DDBJ databases">
        <authorList>
            <person name="Chiriac C."/>
            <person name="Salcher M."/>
            <person name="Ghai R."/>
            <person name="Kavagutti S V."/>
        </authorList>
    </citation>
    <scope>NUCLEOTIDE SEQUENCE</scope>
</reference>
<evidence type="ECO:0000259" key="2">
    <source>
        <dbReference type="Pfam" id="PF13539"/>
    </source>
</evidence>
<dbReference type="PROSITE" id="PS51257">
    <property type="entry name" value="PROKAR_LIPOPROTEIN"/>
    <property type="match status" value="1"/>
</dbReference>
<feature type="domain" description="Peptidase M15C" evidence="2">
    <location>
        <begin position="356"/>
        <end position="413"/>
    </location>
</feature>
<dbReference type="InterPro" id="IPR039561">
    <property type="entry name" value="Peptidase_M15C"/>
</dbReference>